<keyword evidence="1" id="KW-0805">Transcription regulation</keyword>
<dbReference type="PANTHER" id="PTHR30055:SF234">
    <property type="entry name" value="HTH-TYPE TRANSCRIPTIONAL REGULATOR BETI"/>
    <property type="match status" value="1"/>
</dbReference>
<dbReference type="PROSITE" id="PS50977">
    <property type="entry name" value="HTH_TETR_2"/>
    <property type="match status" value="1"/>
</dbReference>
<evidence type="ECO:0000313" key="6">
    <source>
        <dbReference type="EMBL" id="PXA70062.1"/>
    </source>
</evidence>
<name>A0A317ZXP4_9MICO</name>
<dbReference type="InterPro" id="IPR036271">
    <property type="entry name" value="Tet_transcr_reg_TetR-rel_C_sf"/>
</dbReference>
<feature type="DNA-binding region" description="H-T-H motif" evidence="4">
    <location>
        <begin position="49"/>
        <end position="68"/>
    </location>
</feature>
<evidence type="ECO:0000313" key="7">
    <source>
        <dbReference type="Proteomes" id="UP000246722"/>
    </source>
</evidence>
<comment type="caution">
    <text evidence="6">The sequence shown here is derived from an EMBL/GenBank/DDBJ whole genome shotgun (WGS) entry which is preliminary data.</text>
</comment>
<dbReference type="EMBL" id="QHLY01000009">
    <property type="protein sequence ID" value="PXA70062.1"/>
    <property type="molecule type" value="Genomic_DNA"/>
</dbReference>
<dbReference type="InterPro" id="IPR050109">
    <property type="entry name" value="HTH-type_TetR-like_transc_reg"/>
</dbReference>
<evidence type="ECO:0000256" key="2">
    <source>
        <dbReference type="ARBA" id="ARBA00023125"/>
    </source>
</evidence>
<dbReference type="PANTHER" id="PTHR30055">
    <property type="entry name" value="HTH-TYPE TRANSCRIPTIONAL REGULATOR RUTR"/>
    <property type="match status" value="1"/>
</dbReference>
<dbReference type="Gene3D" id="1.10.357.10">
    <property type="entry name" value="Tetracycline Repressor, domain 2"/>
    <property type="match status" value="1"/>
</dbReference>
<dbReference type="Proteomes" id="UP000246722">
    <property type="component" value="Unassembled WGS sequence"/>
</dbReference>
<dbReference type="Pfam" id="PF00440">
    <property type="entry name" value="TetR_N"/>
    <property type="match status" value="1"/>
</dbReference>
<proteinExistence type="predicted"/>
<gene>
    <name evidence="6" type="ORF">CTB96_08705</name>
</gene>
<sequence length="209" mass="22858">MGVIFSPEADNLTTMAGPRGEYSKSVERRAEILEAAFTTFAKSGYTASSVNEIARSVGMTQTGVVHHFAGKLALLQAVLEQRDTRAELLLDGRRGRDFLASLVEISRTQESLRGVVQLYTILSAEATDPDHPAHDYFVARFERIAAAVTLAFEEVGAADGLRDGVDPRRAALLTLATTEGLELLWLNSLEVDMAEDIRRLINSLLIEPI</sequence>
<feature type="domain" description="HTH tetR-type" evidence="5">
    <location>
        <begin position="26"/>
        <end position="86"/>
    </location>
</feature>
<dbReference type="InterPro" id="IPR009057">
    <property type="entry name" value="Homeodomain-like_sf"/>
</dbReference>
<evidence type="ECO:0000256" key="4">
    <source>
        <dbReference type="PROSITE-ProRule" id="PRU00335"/>
    </source>
</evidence>
<keyword evidence="3" id="KW-0804">Transcription</keyword>
<keyword evidence="7" id="KW-1185">Reference proteome</keyword>
<reference evidence="6 7" key="1">
    <citation type="submission" date="2018-05" db="EMBL/GenBank/DDBJ databases">
        <title>Genetic diversity of glacier-inhabiting Cryobacterium bacteria in China and description of Cryobacterium mengkeensis sp. nov. and Arthrobacter glacialis sp. nov.</title>
        <authorList>
            <person name="Liu Q."/>
            <person name="Xin Y.-H."/>
        </authorList>
    </citation>
    <scope>NUCLEOTIDE SEQUENCE [LARGE SCALE GENOMIC DNA]</scope>
    <source>
        <strain evidence="6 7">SK-1</strain>
    </source>
</reference>
<organism evidence="6 7">
    <name type="scientific">Cryobacterium arcticum</name>
    <dbReference type="NCBI Taxonomy" id="670052"/>
    <lineage>
        <taxon>Bacteria</taxon>
        <taxon>Bacillati</taxon>
        <taxon>Actinomycetota</taxon>
        <taxon>Actinomycetes</taxon>
        <taxon>Micrococcales</taxon>
        <taxon>Microbacteriaceae</taxon>
        <taxon>Cryobacterium</taxon>
    </lineage>
</organism>
<dbReference type="SUPFAM" id="SSF46689">
    <property type="entry name" value="Homeodomain-like"/>
    <property type="match status" value="1"/>
</dbReference>
<accession>A0A317ZXP4</accession>
<dbReference type="AlphaFoldDB" id="A0A317ZXP4"/>
<evidence type="ECO:0000259" key="5">
    <source>
        <dbReference type="PROSITE" id="PS50977"/>
    </source>
</evidence>
<dbReference type="GO" id="GO:0000976">
    <property type="term" value="F:transcription cis-regulatory region binding"/>
    <property type="evidence" value="ECO:0007669"/>
    <property type="project" value="TreeGrafter"/>
</dbReference>
<evidence type="ECO:0000256" key="3">
    <source>
        <dbReference type="ARBA" id="ARBA00023163"/>
    </source>
</evidence>
<dbReference type="OrthoDB" id="7505659at2"/>
<protein>
    <submittedName>
        <fullName evidence="6">TetR/AcrR family transcriptional regulator</fullName>
    </submittedName>
</protein>
<dbReference type="PRINTS" id="PR00455">
    <property type="entry name" value="HTHTETR"/>
</dbReference>
<evidence type="ECO:0000256" key="1">
    <source>
        <dbReference type="ARBA" id="ARBA00023015"/>
    </source>
</evidence>
<dbReference type="SUPFAM" id="SSF48498">
    <property type="entry name" value="Tetracyclin repressor-like, C-terminal domain"/>
    <property type="match status" value="1"/>
</dbReference>
<dbReference type="GO" id="GO:0003700">
    <property type="term" value="F:DNA-binding transcription factor activity"/>
    <property type="evidence" value="ECO:0007669"/>
    <property type="project" value="TreeGrafter"/>
</dbReference>
<dbReference type="InterPro" id="IPR001647">
    <property type="entry name" value="HTH_TetR"/>
</dbReference>
<keyword evidence="2 4" id="KW-0238">DNA-binding</keyword>